<dbReference type="Proteomes" id="UP000485058">
    <property type="component" value="Unassembled WGS sequence"/>
</dbReference>
<keyword evidence="3" id="KW-1185">Reference proteome</keyword>
<feature type="region of interest" description="Disordered" evidence="1">
    <location>
        <begin position="302"/>
        <end position="328"/>
    </location>
</feature>
<feature type="non-terminal residue" evidence="2">
    <location>
        <position position="1"/>
    </location>
</feature>
<evidence type="ECO:0000313" key="3">
    <source>
        <dbReference type="Proteomes" id="UP000485058"/>
    </source>
</evidence>
<comment type="caution">
    <text evidence="2">The sequence shown here is derived from an EMBL/GenBank/DDBJ whole genome shotgun (WGS) entry which is preliminary data.</text>
</comment>
<evidence type="ECO:0000313" key="2">
    <source>
        <dbReference type="EMBL" id="GFH05790.1"/>
    </source>
</evidence>
<sequence length="397" mass="39421">MPLHLACATNGATLRSQCPVKTDTKVRAGTRPGILHLASVARIRSSMSTMTLRPPAHRPALRHGQSRSPHLLPLTWLGVRVCRCLADKQTSTGPTGHSASTPASGGAGAEEAERFSPAPESLPTLTPEASAPEPLHVTPAPFVTPALDAEPAASDVKEPEAVAVLIEPIAAQAEADSEGHSPAEPSPEAAAAPPAAPPAGPTPSELVAAVIASSPAALSPSLSTAAQAAAPPAGPTAEEMVSASITPVAPAVEIAAEQDKTGADEAAAGKAGADEAAAGKAGADEAAAGKAGAEEAAAGKAGAEKAGAEKAEAGAEDAEAGVDKPGATVQSHPINVDEYFAAGELVTELQSGVGSRKEGWFIAQLGVVILIATQPFKLQGFLDVAGVVLLTAGLVFL</sequence>
<accession>A0A699Y6D5</accession>
<organism evidence="2 3">
    <name type="scientific">Haematococcus lacustris</name>
    <name type="common">Green alga</name>
    <name type="synonym">Haematococcus pluvialis</name>
    <dbReference type="NCBI Taxonomy" id="44745"/>
    <lineage>
        <taxon>Eukaryota</taxon>
        <taxon>Viridiplantae</taxon>
        <taxon>Chlorophyta</taxon>
        <taxon>core chlorophytes</taxon>
        <taxon>Chlorophyceae</taxon>
        <taxon>CS clade</taxon>
        <taxon>Chlamydomonadales</taxon>
        <taxon>Haematococcaceae</taxon>
        <taxon>Haematococcus</taxon>
    </lineage>
</organism>
<evidence type="ECO:0000256" key="1">
    <source>
        <dbReference type="SAM" id="MobiDB-lite"/>
    </source>
</evidence>
<dbReference type="EMBL" id="BLLF01000009">
    <property type="protein sequence ID" value="GFH05790.1"/>
    <property type="molecule type" value="Genomic_DNA"/>
</dbReference>
<reference evidence="2 3" key="1">
    <citation type="submission" date="2020-02" db="EMBL/GenBank/DDBJ databases">
        <title>Draft genome sequence of Haematococcus lacustris strain NIES-144.</title>
        <authorList>
            <person name="Morimoto D."/>
            <person name="Nakagawa S."/>
            <person name="Yoshida T."/>
            <person name="Sawayama S."/>
        </authorList>
    </citation>
    <scope>NUCLEOTIDE SEQUENCE [LARGE SCALE GENOMIC DNA]</scope>
    <source>
        <strain evidence="2 3">NIES-144</strain>
    </source>
</reference>
<protein>
    <submittedName>
        <fullName evidence="2">Uncharacterized protein</fullName>
    </submittedName>
</protein>
<feature type="region of interest" description="Disordered" evidence="1">
    <location>
        <begin position="173"/>
        <end position="203"/>
    </location>
</feature>
<proteinExistence type="predicted"/>
<feature type="compositionally biased region" description="Low complexity" evidence="1">
    <location>
        <begin position="182"/>
        <end position="193"/>
    </location>
</feature>
<dbReference type="AlphaFoldDB" id="A0A699Y6D5"/>
<name>A0A699Y6D5_HAELA</name>
<feature type="compositionally biased region" description="Basic and acidic residues" evidence="1">
    <location>
        <begin position="302"/>
        <end position="313"/>
    </location>
</feature>
<gene>
    <name evidence="2" type="ORF">HaLaN_00312</name>
</gene>
<feature type="region of interest" description="Disordered" evidence="1">
    <location>
        <begin position="89"/>
        <end position="141"/>
    </location>
</feature>